<accession>A0AA38LCI2</accession>
<feature type="non-terminal residue" evidence="1">
    <location>
        <position position="53"/>
    </location>
</feature>
<reference evidence="1 2" key="1">
    <citation type="journal article" date="2021" name="Nat. Plants">
        <title>The Taxus genome provides insights into paclitaxel biosynthesis.</title>
        <authorList>
            <person name="Xiong X."/>
            <person name="Gou J."/>
            <person name="Liao Q."/>
            <person name="Li Y."/>
            <person name="Zhou Q."/>
            <person name="Bi G."/>
            <person name="Li C."/>
            <person name="Du R."/>
            <person name="Wang X."/>
            <person name="Sun T."/>
            <person name="Guo L."/>
            <person name="Liang H."/>
            <person name="Lu P."/>
            <person name="Wu Y."/>
            <person name="Zhang Z."/>
            <person name="Ro D.K."/>
            <person name="Shang Y."/>
            <person name="Huang S."/>
            <person name="Yan J."/>
        </authorList>
    </citation>
    <scope>NUCLEOTIDE SEQUENCE [LARGE SCALE GENOMIC DNA]</scope>
    <source>
        <strain evidence="1">Ta-2019</strain>
    </source>
</reference>
<comment type="caution">
    <text evidence="1">The sequence shown here is derived from an EMBL/GenBank/DDBJ whole genome shotgun (WGS) entry which is preliminary data.</text>
</comment>
<sequence length="53" mass="6074">RPQQSIVGRQDPQHRHLEYQIELHPTGEDWAAVMVTASLGTIRESAHRTLVTR</sequence>
<dbReference type="Proteomes" id="UP000824469">
    <property type="component" value="Unassembled WGS sequence"/>
</dbReference>
<protein>
    <submittedName>
        <fullName evidence="1">Uncharacterized protein</fullName>
    </submittedName>
</protein>
<keyword evidence="2" id="KW-1185">Reference proteome</keyword>
<feature type="non-terminal residue" evidence="1">
    <location>
        <position position="1"/>
    </location>
</feature>
<dbReference type="AlphaFoldDB" id="A0AA38LCI2"/>
<organism evidence="1 2">
    <name type="scientific">Taxus chinensis</name>
    <name type="common">Chinese yew</name>
    <name type="synonym">Taxus wallichiana var. chinensis</name>
    <dbReference type="NCBI Taxonomy" id="29808"/>
    <lineage>
        <taxon>Eukaryota</taxon>
        <taxon>Viridiplantae</taxon>
        <taxon>Streptophyta</taxon>
        <taxon>Embryophyta</taxon>
        <taxon>Tracheophyta</taxon>
        <taxon>Spermatophyta</taxon>
        <taxon>Pinopsida</taxon>
        <taxon>Pinidae</taxon>
        <taxon>Conifers II</taxon>
        <taxon>Cupressales</taxon>
        <taxon>Taxaceae</taxon>
        <taxon>Taxus</taxon>
    </lineage>
</organism>
<dbReference type="EMBL" id="JAHRHJ020000004">
    <property type="protein sequence ID" value="KAH9319086.1"/>
    <property type="molecule type" value="Genomic_DNA"/>
</dbReference>
<gene>
    <name evidence="1" type="ORF">KI387_020855</name>
</gene>
<evidence type="ECO:0000313" key="1">
    <source>
        <dbReference type="EMBL" id="KAH9319086.1"/>
    </source>
</evidence>
<name>A0AA38LCI2_TAXCH</name>
<proteinExistence type="predicted"/>
<evidence type="ECO:0000313" key="2">
    <source>
        <dbReference type="Proteomes" id="UP000824469"/>
    </source>
</evidence>